<dbReference type="PANTHER" id="PTHR12049">
    <property type="entry name" value="PROTEIN ARGININE METHYLTRANSFERASE NDUFAF7, MITOCHONDRIAL"/>
    <property type="match status" value="1"/>
</dbReference>
<evidence type="ECO:0000256" key="2">
    <source>
        <dbReference type="ARBA" id="ARBA00022679"/>
    </source>
</evidence>
<evidence type="ECO:0000313" key="4">
    <source>
        <dbReference type="Proteomes" id="UP001156641"/>
    </source>
</evidence>
<organism evidence="3 4">
    <name type="scientific">Acidocella aquatica</name>
    <dbReference type="NCBI Taxonomy" id="1922313"/>
    <lineage>
        <taxon>Bacteria</taxon>
        <taxon>Pseudomonadati</taxon>
        <taxon>Pseudomonadota</taxon>
        <taxon>Alphaproteobacteria</taxon>
        <taxon>Acetobacterales</taxon>
        <taxon>Acidocellaceae</taxon>
        <taxon>Acidocella</taxon>
    </lineage>
</organism>
<accession>A0ABQ6A5Q3</accession>
<protein>
    <submittedName>
        <fullName evidence="3">ATP synthase subunit beta</fullName>
    </submittedName>
</protein>
<reference evidence="4" key="1">
    <citation type="journal article" date="2019" name="Int. J. Syst. Evol. Microbiol.">
        <title>The Global Catalogue of Microorganisms (GCM) 10K type strain sequencing project: providing services to taxonomists for standard genome sequencing and annotation.</title>
        <authorList>
            <consortium name="The Broad Institute Genomics Platform"/>
            <consortium name="The Broad Institute Genome Sequencing Center for Infectious Disease"/>
            <person name="Wu L."/>
            <person name="Ma J."/>
        </authorList>
    </citation>
    <scope>NUCLEOTIDE SEQUENCE [LARGE SCALE GENOMIC DNA]</scope>
    <source>
        <strain evidence="4">NBRC 112502</strain>
    </source>
</reference>
<sequence>MQPERFDHFMARANAAYYATHDFSQDFTTAPELTQVFGELLGAWAKTVWAMMGAPEGIMLAEAGPGRGVLMADAMRVWPAANVHLLETSPRLRAQQAARVPRATWHESLATIPPGPLILLANEFLDALPVRQFVRRPTGWVERHVSHGAYVEIPTDYPLPDDPEGSVREVNEAALDFCAALAVRGAIALFIDYGPAQSAPGESVQAIAGGKYADPLTTPGTADLTAHVDFAAIKARHNAQGPVKQNEFLTALGLFQRSDALARKNPARAEALKLAARRLTAPEAMGSLFKCLALCPKGFPTLPGFE</sequence>
<dbReference type="InterPro" id="IPR003788">
    <property type="entry name" value="NDUFAF7"/>
</dbReference>
<name>A0ABQ6A5Q3_9PROT</name>
<evidence type="ECO:0000256" key="1">
    <source>
        <dbReference type="ARBA" id="ARBA00022603"/>
    </source>
</evidence>
<proteinExistence type="predicted"/>
<dbReference type="EMBL" id="BSOS01000005">
    <property type="protein sequence ID" value="GLR65538.1"/>
    <property type="molecule type" value="Genomic_DNA"/>
</dbReference>
<keyword evidence="2" id="KW-0808">Transferase</keyword>
<dbReference type="Pfam" id="PF02636">
    <property type="entry name" value="Methyltransf_28"/>
    <property type="match status" value="1"/>
</dbReference>
<gene>
    <name evidence="3" type="ORF">GCM10010909_02160</name>
</gene>
<dbReference type="SUPFAM" id="SSF53335">
    <property type="entry name" value="S-adenosyl-L-methionine-dependent methyltransferases"/>
    <property type="match status" value="1"/>
</dbReference>
<dbReference type="InterPro" id="IPR038375">
    <property type="entry name" value="NDUFAF7_sf"/>
</dbReference>
<dbReference type="Proteomes" id="UP001156641">
    <property type="component" value="Unassembled WGS sequence"/>
</dbReference>
<dbReference type="PANTHER" id="PTHR12049:SF7">
    <property type="entry name" value="PROTEIN ARGININE METHYLTRANSFERASE NDUFAF7, MITOCHONDRIAL"/>
    <property type="match status" value="1"/>
</dbReference>
<evidence type="ECO:0000313" key="3">
    <source>
        <dbReference type="EMBL" id="GLR65538.1"/>
    </source>
</evidence>
<comment type="caution">
    <text evidence="3">The sequence shown here is derived from an EMBL/GenBank/DDBJ whole genome shotgun (WGS) entry which is preliminary data.</text>
</comment>
<keyword evidence="4" id="KW-1185">Reference proteome</keyword>
<dbReference type="Gene3D" id="3.40.50.12710">
    <property type="match status" value="1"/>
</dbReference>
<dbReference type="InterPro" id="IPR029063">
    <property type="entry name" value="SAM-dependent_MTases_sf"/>
</dbReference>
<keyword evidence="1" id="KW-0489">Methyltransferase</keyword>